<dbReference type="InterPro" id="IPR036880">
    <property type="entry name" value="Kunitz_BPTI_sf"/>
</dbReference>
<feature type="domain" description="BPTI/Kunitz inhibitor" evidence="3">
    <location>
        <begin position="535"/>
        <end position="582"/>
    </location>
</feature>
<dbReference type="InterPro" id="IPR053014">
    <property type="entry name" value="Cuticle_assoc_divergent"/>
</dbReference>
<dbReference type="CDD" id="cd22593">
    <property type="entry name" value="Kunitz_conkunitzin"/>
    <property type="match status" value="1"/>
</dbReference>
<keyword evidence="2" id="KW-0472">Membrane</keyword>
<feature type="domain" description="BPTI/Kunitz inhibitor" evidence="3">
    <location>
        <begin position="844"/>
        <end position="896"/>
    </location>
</feature>
<dbReference type="Pfam" id="PF00014">
    <property type="entry name" value="Kunitz_BPTI"/>
    <property type="match status" value="5"/>
</dbReference>
<feature type="region of interest" description="Disordered" evidence="1">
    <location>
        <begin position="1"/>
        <end position="20"/>
    </location>
</feature>
<feature type="domain" description="BPTI/Kunitz inhibitor" evidence="3">
    <location>
        <begin position="409"/>
        <end position="461"/>
    </location>
</feature>
<accession>A0A7E4W2H1</accession>
<dbReference type="CDD" id="cd00109">
    <property type="entry name" value="Kunitz-type"/>
    <property type="match status" value="4"/>
</dbReference>
<dbReference type="PROSITE" id="PS00280">
    <property type="entry name" value="BPTI_KUNITZ_1"/>
    <property type="match status" value="3"/>
</dbReference>
<feature type="domain" description="BPTI/Kunitz inhibitor" evidence="3">
    <location>
        <begin position="629"/>
        <end position="679"/>
    </location>
</feature>
<reference evidence="4" key="1">
    <citation type="journal article" date="2013" name="Genetics">
        <title>The draft genome and transcriptome of Panagrellus redivivus are shaped by the harsh demands of a free-living lifestyle.</title>
        <authorList>
            <person name="Srinivasan J."/>
            <person name="Dillman A.R."/>
            <person name="Macchietto M.G."/>
            <person name="Heikkinen L."/>
            <person name="Lakso M."/>
            <person name="Fracchia K.M."/>
            <person name="Antoshechkin I."/>
            <person name="Mortazavi A."/>
            <person name="Wong G."/>
            <person name="Sternberg P.W."/>
        </authorList>
    </citation>
    <scope>NUCLEOTIDE SEQUENCE [LARGE SCALE GENOMIC DNA]</scope>
    <source>
        <strain evidence="4">MT8872</strain>
    </source>
</reference>
<dbReference type="SMART" id="SM00131">
    <property type="entry name" value="KU"/>
    <property type="match status" value="5"/>
</dbReference>
<feature type="domain" description="BPTI/Kunitz inhibitor" evidence="3">
    <location>
        <begin position="736"/>
        <end position="788"/>
    </location>
</feature>
<proteinExistence type="predicted"/>
<keyword evidence="2" id="KW-1133">Transmembrane helix</keyword>
<dbReference type="Proteomes" id="UP000492821">
    <property type="component" value="Unassembled WGS sequence"/>
</dbReference>
<dbReference type="InterPro" id="IPR002223">
    <property type="entry name" value="Kunitz_BPTI"/>
</dbReference>
<dbReference type="InterPro" id="IPR006149">
    <property type="entry name" value="EB_dom"/>
</dbReference>
<keyword evidence="4" id="KW-1185">Reference proteome</keyword>
<reference evidence="5" key="2">
    <citation type="submission" date="2020-10" db="UniProtKB">
        <authorList>
            <consortium name="WormBaseParasite"/>
        </authorList>
    </citation>
    <scope>IDENTIFICATION</scope>
</reference>
<dbReference type="Pfam" id="PF01683">
    <property type="entry name" value="EB"/>
    <property type="match status" value="3"/>
</dbReference>
<evidence type="ECO:0000313" key="4">
    <source>
        <dbReference type="Proteomes" id="UP000492821"/>
    </source>
</evidence>
<keyword evidence="2" id="KW-0812">Transmembrane</keyword>
<dbReference type="SUPFAM" id="SSF57362">
    <property type="entry name" value="BPTI-like"/>
    <property type="match status" value="5"/>
</dbReference>
<dbReference type="InterPro" id="IPR020901">
    <property type="entry name" value="Prtase_inh_Kunz-CS"/>
</dbReference>
<dbReference type="SMART" id="SM00289">
    <property type="entry name" value="WR1"/>
    <property type="match status" value="15"/>
</dbReference>
<dbReference type="PRINTS" id="PR00759">
    <property type="entry name" value="BASICPTASE"/>
</dbReference>
<dbReference type="Gene3D" id="4.10.410.10">
    <property type="entry name" value="Pancreatic trypsin inhibitor Kunitz domain"/>
    <property type="match status" value="5"/>
</dbReference>
<evidence type="ECO:0000256" key="1">
    <source>
        <dbReference type="SAM" id="MobiDB-lite"/>
    </source>
</evidence>
<dbReference type="PANTHER" id="PTHR46339:SF4">
    <property type="entry name" value="BPTI_KUNITZ INHIBITOR DOMAIN-CONTAINING PROTEIN"/>
    <property type="match status" value="1"/>
</dbReference>
<dbReference type="Pfam" id="PF14625">
    <property type="entry name" value="Lustrin_cystein"/>
    <property type="match status" value="11"/>
</dbReference>
<organism evidence="4 5">
    <name type="scientific">Panagrellus redivivus</name>
    <name type="common">Microworm</name>
    <dbReference type="NCBI Taxonomy" id="6233"/>
    <lineage>
        <taxon>Eukaryota</taxon>
        <taxon>Metazoa</taxon>
        <taxon>Ecdysozoa</taxon>
        <taxon>Nematoda</taxon>
        <taxon>Chromadorea</taxon>
        <taxon>Rhabditida</taxon>
        <taxon>Tylenchina</taxon>
        <taxon>Panagrolaimomorpha</taxon>
        <taxon>Panagrolaimoidea</taxon>
        <taxon>Panagrolaimidae</taxon>
        <taxon>Panagrellus</taxon>
    </lineage>
</organism>
<dbReference type="GO" id="GO:0004867">
    <property type="term" value="F:serine-type endopeptidase inhibitor activity"/>
    <property type="evidence" value="ECO:0007669"/>
    <property type="project" value="InterPro"/>
</dbReference>
<dbReference type="InterPro" id="IPR028150">
    <property type="entry name" value="Lustrin_cystein"/>
</dbReference>
<dbReference type="PROSITE" id="PS50279">
    <property type="entry name" value="BPTI_KUNITZ_2"/>
    <property type="match status" value="5"/>
</dbReference>
<dbReference type="InterPro" id="IPR006150">
    <property type="entry name" value="Cys_repeat_1"/>
</dbReference>
<protein>
    <submittedName>
        <fullName evidence="5">Kunitz/Bovine pancreatic trypsin inhibitor domain protein</fullName>
    </submittedName>
</protein>
<evidence type="ECO:0000259" key="3">
    <source>
        <dbReference type="PROSITE" id="PS50279"/>
    </source>
</evidence>
<name>A0A7E4W2H1_PANRE</name>
<dbReference type="WBParaSite" id="Pan_g5995.t1">
    <property type="protein sequence ID" value="Pan_g5995.t1"/>
    <property type="gene ID" value="Pan_g5995"/>
</dbReference>
<feature type="transmembrane region" description="Helical" evidence="2">
    <location>
        <begin position="101"/>
        <end position="127"/>
    </location>
</feature>
<feature type="region of interest" description="Disordered" evidence="1">
    <location>
        <begin position="1272"/>
        <end position="1293"/>
    </location>
</feature>
<sequence>MRSGRKQSVEPGTARGDGSCTVAFESRHTLKRALCKRDASSQTRSPKTRESLFPTTYLVWPSVGKPLLLNDAEKEARLMNSRPTLWQSWDKFNKMLPRRHFVGSGIPSWVTVTCLTLLFIPTIVTAYCEEGTECDQCHLFESGDKCRKGTPKQQLYFCDITVNKTRLDRTAFFECIEGMIHIIRCGDNLVFSSHSQECESVNYHKTKKRSSSGSRTGDICAFNTDCQSGMFCGNGLCTCLSDYVAIAGYCWPKVNPGESGCVEDQQCEAVWPGARCSNGGLCECPYKTTPARTRDGTVCVPEGVPPACPLPEPNNPDSPNPATILANPKTHPLAQNTYMPVLCTSSSNEVRSSNNGDGSTYCVYPDGNHDIYIADIYNCVPHPQVNSQFFPEYAESIDGICCHSRAYVCVQPLEQGDDPSIPRWWYNSITGTCSQFLWDPNQSDGVSPNNFRTIEHCESYCRDTCRRGPNQFAESKYSILDDQPVVNCIHKGGSCSNEHSCTLIGSQQICCPTVGHVCSATGGRPPLYQSPDNYDRGVAIAGSKTASRYYYDAEQGRCMNFLFDGLGNYNNFLTKQDCENFCSKLVCENGNPLRIGEDWQRCESNADCPSSHQCESSHKVCCPTSQSICTQPKRLGDCTSSVRRYWYNAATRQCEIFQYTGCQGNDNNFDSLLTCQQKCRNIVLEPKCPQGRAHRDANGNFYQCSTKTGGKSCPPNYQCTFDGTTNGCCPTKAYTCSLSSDKGVQCGSGRSFRYYYNSNKQSCESFQYEGCDGNANNFQDVEGCQDYCGVGGCPNGGQPLRDMSTNQLTMCTESSKCPTTHECVPININGNVAHRCCPTKSYICSLPPQQGNQCSKMSVSRYYFNIVTKECASFAFNGCNGNLNNFASGEQCTNFCSSSACYPGEVTYKDVNTKKVIECSPTLMNSCPTDYVCRFDTLSTQHVCCGTPPSDVCPEGERPFINSIDESVKECTINVPGTCPSNFLCRFSASRNRYHCCASKSGNVCPDGRALYRQPNNMQPMRCTLNGLQSGCPDGYSCQSRAQGVLQGYCCSSQNVCKGGAEFLIDDRSNMPKICTPGAFISCPTGYRCQKSPGGVNGHCCKGEIAAITEGCPPGEYAYSLKREIVSCDPFNPQNKPCPESYSCQYAIAFQRYQCCGKEPIEEEETIMIEHGCPPGQVAFIAKNTESPQACTASAPNSCPTGYFCQFSDKNKQFQCCAHKSGCPGNSVSYIDITGAPKECKTQLHNQCPMGYSCQMGYNNKNICCTLPEEESISQTTPAPPPPPQYTTTTETPEPTTIPISDIANRPFAPKCASNELLTDGECRPRMIGEACVLTEQCPVTSICISLLCACPRGTIEVGGRCVAAEEPTISTTPSWGLSCTAEEIQYDGKCLKKASIGGQCEISEQCLNGAQCDNNVCACPAKTTGYKGRCVTNICGPNSKQSAQLGSDFMAIACTKAKCSIGYKCTYSKTVSDYICCSTGAASTASAPVPASSQKVVKATNTKPVWPPKKPATTARRTSSIGNTRKPAPARGAASKASANTCPDGSSPLLFPRLNVPIACTADGKCPRGSNCFNNICCRTKPTTRLHDDAKGFKCSPTTDGSLKRKCEYS</sequence>
<evidence type="ECO:0000256" key="2">
    <source>
        <dbReference type="SAM" id="Phobius"/>
    </source>
</evidence>
<feature type="region of interest" description="Disordered" evidence="1">
    <location>
        <begin position="1500"/>
        <end position="1541"/>
    </location>
</feature>
<feature type="compositionally biased region" description="Low complexity" evidence="1">
    <location>
        <begin position="1526"/>
        <end position="1540"/>
    </location>
</feature>
<dbReference type="PANTHER" id="PTHR46339">
    <property type="entry name" value="PROTEIN CBG15282-RELATED"/>
    <property type="match status" value="1"/>
</dbReference>
<evidence type="ECO:0000313" key="5">
    <source>
        <dbReference type="WBParaSite" id="Pan_g5995.t1"/>
    </source>
</evidence>